<dbReference type="InterPro" id="IPR015943">
    <property type="entry name" value="WD40/YVTN_repeat-like_dom_sf"/>
</dbReference>
<name>A0A0X3PGY1_SCHSO</name>
<feature type="transmembrane region" description="Helical" evidence="12">
    <location>
        <begin position="679"/>
        <end position="703"/>
    </location>
</feature>
<dbReference type="PANTHER" id="PTHR23284:SF0">
    <property type="entry name" value="PROLACTIN REGULATORY ELEMENT-BINDING PROTEIN"/>
    <property type="match status" value="1"/>
</dbReference>
<keyword evidence="8" id="KW-0653">Protein transport</keyword>
<dbReference type="GO" id="GO:0006888">
    <property type="term" value="P:endoplasmic reticulum to Golgi vesicle-mediated transport"/>
    <property type="evidence" value="ECO:0007669"/>
    <property type="project" value="TreeGrafter"/>
</dbReference>
<dbReference type="Gene3D" id="2.130.10.10">
    <property type="entry name" value="YVTN repeat-like/Quinoprotein amine dehydrogenase"/>
    <property type="match status" value="2"/>
</dbReference>
<evidence type="ECO:0000256" key="5">
    <source>
        <dbReference type="ARBA" id="ARBA00022737"/>
    </source>
</evidence>
<gene>
    <name evidence="13" type="ORF">TR168068</name>
</gene>
<keyword evidence="6" id="KW-0256">Endoplasmic reticulum</keyword>
<keyword evidence="7" id="KW-0931">ER-Golgi transport</keyword>
<evidence type="ECO:0000256" key="7">
    <source>
        <dbReference type="ARBA" id="ARBA00022892"/>
    </source>
</evidence>
<feature type="region of interest" description="Disordered" evidence="11">
    <location>
        <begin position="137"/>
        <end position="188"/>
    </location>
</feature>
<keyword evidence="2" id="KW-0813">Transport</keyword>
<dbReference type="GO" id="GO:0015031">
    <property type="term" value="P:protein transport"/>
    <property type="evidence" value="ECO:0007669"/>
    <property type="project" value="UniProtKB-KW"/>
</dbReference>
<accession>A0A0X3PGY1</accession>
<keyword evidence="4 12" id="KW-0812">Transmembrane</keyword>
<evidence type="ECO:0000256" key="4">
    <source>
        <dbReference type="ARBA" id="ARBA00022692"/>
    </source>
</evidence>
<evidence type="ECO:0000256" key="8">
    <source>
        <dbReference type="ARBA" id="ARBA00022927"/>
    </source>
</evidence>
<evidence type="ECO:0000256" key="9">
    <source>
        <dbReference type="ARBA" id="ARBA00022989"/>
    </source>
</evidence>
<dbReference type="GO" id="GO:0005789">
    <property type="term" value="C:endoplasmic reticulum membrane"/>
    <property type="evidence" value="ECO:0007669"/>
    <property type="project" value="UniProtKB-SubCell"/>
</dbReference>
<evidence type="ECO:0000313" key="13">
    <source>
        <dbReference type="EMBL" id="JAP51205.1"/>
    </source>
</evidence>
<keyword evidence="10 12" id="KW-0472">Membrane</keyword>
<protein>
    <recommendedName>
        <fullName evidence="14">Prolactin regulatory element-binding protein</fullName>
    </recommendedName>
</protein>
<proteinExistence type="predicted"/>
<dbReference type="GO" id="GO:0005085">
    <property type="term" value="F:guanyl-nucleotide exchange factor activity"/>
    <property type="evidence" value="ECO:0007669"/>
    <property type="project" value="InterPro"/>
</dbReference>
<sequence>MKHSGMPDKSILHSFPYPVYQLKAVSSEILLAAGGGGASKTGVPNRIDVVKIARPTQIVSRGSANASTPLPPEASIIGGVETDSEAVMHMALSASSSGAAVLFTLEGSTCQEYLFCPAKPTSPPKVASVADLEEQDFKVDSTTPKVDDSSSSEEVIQNGVPGGLVSGQQSVKKRSVAADKGTNSVNKSEHIRATEGTWDCHSLRKVSVSPTAALIERKRLDSCSSTNSQLSASYMDDELNCIASGGPGNAWCAIGTIHGGVAVIDRYIAMESSQLASSLLPSSPSLPTSSPLMPSSSYTFTFGDCDEVEETVFPMKPFYALSDVSAGRCAPVCDLALSGCGFNEGTEEIRLVPLLATISGRPLGSLLRIWRILGPAVTASTASTTATSTTTTNGCLDEANSLLTTSRQRKQKKNVTIVEDPSRTGLSELDNGATGAHCTLEESKMAHLLHAEFRMESFALGTKQKASTARPHLETGTRFRHCEFLRWIHRSAPKQPSDSGDNTSMISTFLVATEQPISPNGKSICCLSVWRIPMLPAGFSPSSPPPISLERFAKVELPPGQLPACLAVNPSRTRGLVALGSMEGSVDVFLVSLRSQSLVKVYSMPTAHPIFVTSLTFLPPREASLEPDEPCPSTGCVAVPHYELVSASADRVLRWHPGPSLRQIAAISNGVRRDGRNSWALAISLLILLTVLPLLLGLADYLLSLLI</sequence>
<dbReference type="EMBL" id="GEEE01012020">
    <property type="protein sequence ID" value="JAP51205.1"/>
    <property type="molecule type" value="Transcribed_RNA"/>
</dbReference>
<evidence type="ECO:0000256" key="1">
    <source>
        <dbReference type="ARBA" id="ARBA00004389"/>
    </source>
</evidence>
<evidence type="ECO:0000256" key="12">
    <source>
        <dbReference type="SAM" id="Phobius"/>
    </source>
</evidence>
<keyword evidence="3" id="KW-0853">WD repeat</keyword>
<comment type="subcellular location">
    <subcellularLocation>
        <location evidence="1">Endoplasmic reticulum membrane</location>
        <topology evidence="1">Single-pass membrane protein</topology>
    </subcellularLocation>
</comment>
<keyword evidence="5" id="KW-0677">Repeat</keyword>
<dbReference type="InterPro" id="IPR045260">
    <property type="entry name" value="Sec12-like"/>
</dbReference>
<dbReference type="PANTHER" id="PTHR23284">
    <property type="entry name" value="PROLACTIN REGULATORY ELEMENT BINDING PROTEIN"/>
    <property type="match status" value="1"/>
</dbReference>
<dbReference type="GO" id="GO:0003400">
    <property type="term" value="P:regulation of COPII vesicle coating"/>
    <property type="evidence" value="ECO:0007669"/>
    <property type="project" value="TreeGrafter"/>
</dbReference>
<evidence type="ECO:0000256" key="6">
    <source>
        <dbReference type="ARBA" id="ARBA00022824"/>
    </source>
</evidence>
<dbReference type="AlphaFoldDB" id="A0A0X3PGY1"/>
<evidence type="ECO:0000256" key="3">
    <source>
        <dbReference type="ARBA" id="ARBA00022574"/>
    </source>
</evidence>
<evidence type="ECO:0000256" key="11">
    <source>
        <dbReference type="SAM" id="MobiDB-lite"/>
    </source>
</evidence>
<evidence type="ECO:0008006" key="14">
    <source>
        <dbReference type="Google" id="ProtNLM"/>
    </source>
</evidence>
<keyword evidence="9 12" id="KW-1133">Transmembrane helix</keyword>
<evidence type="ECO:0000256" key="10">
    <source>
        <dbReference type="ARBA" id="ARBA00023136"/>
    </source>
</evidence>
<organism evidence="13">
    <name type="scientific">Schistocephalus solidus</name>
    <name type="common">Tapeworm</name>
    <dbReference type="NCBI Taxonomy" id="70667"/>
    <lineage>
        <taxon>Eukaryota</taxon>
        <taxon>Metazoa</taxon>
        <taxon>Spiralia</taxon>
        <taxon>Lophotrochozoa</taxon>
        <taxon>Platyhelminthes</taxon>
        <taxon>Cestoda</taxon>
        <taxon>Eucestoda</taxon>
        <taxon>Diphyllobothriidea</taxon>
        <taxon>Diphyllobothriidae</taxon>
        <taxon>Schistocephalus</taxon>
    </lineage>
</organism>
<reference evidence="13" key="1">
    <citation type="submission" date="2016-01" db="EMBL/GenBank/DDBJ databases">
        <title>Reference transcriptome for the parasite Schistocephalus solidus: insights into the molecular evolution of parasitism.</title>
        <authorList>
            <person name="Hebert F.O."/>
            <person name="Grambauer S."/>
            <person name="Barber I."/>
            <person name="Landry C.R."/>
            <person name="Aubin-Horth N."/>
        </authorList>
    </citation>
    <scope>NUCLEOTIDE SEQUENCE</scope>
</reference>
<evidence type="ECO:0000256" key="2">
    <source>
        <dbReference type="ARBA" id="ARBA00022448"/>
    </source>
</evidence>